<name>A0A644XXC9_9ZZZZ</name>
<protein>
    <recommendedName>
        <fullName evidence="2">Pyruvate phosphate dikinase AMP/ATP-binding domain-containing protein</fullName>
    </recommendedName>
</protein>
<proteinExistence type="predicted"/>
<evidence type="ECO:0000313" key="1">
    <source>
        <dbReference type="EMBL" id="MPM20448.1"/>
    </source>
</evidence>
<comment type="caution">
    <text evidence="1">The sequence shown here is derived from an EMBL/GenBank/DDBJ whole genome shotgun (WGS) entry which is preliminary data.</text>
</comment>
<evidence type="ECO:0008006" key="2">
    <source>
        <dbReference type="Google" id="ProtNLM"/>
    </source>
</evidence>
<dbReference type="EMBL" id="VSSQ01003383">
    <property type="protein sequence ID" value="MPM20448.1"/>
    <property type="molecule type" value="Genomic_DNA"/>
</dbReference>
<gene>
    <name evidence="1" type="ORF">SDC9_66878</name>
</gene>
<accession>A0A644XXC9</accession>
<organism evidence="1">
    <name type="scientific">bioreactor metagenome</name>
    <dbReference type="NCBI Taxonomy" id="1076179"/>
    <lineage>
        <taxon>unclassified sequences</taxon>
        <taxon>metagenomes</taxon>
        <taxon>ecological metagenomes</taxon>
    </lineage>
</organism>
<reference evidence="1" key="1">
    <citation type="submission" date="2019-08" db="EMBL/GenBank/DDBJ databases">
        <authorList>
            <person name="Kucharzyk K."/>
            <person name="Murdoch R.W."/>
            <person name="Higgins S."/>
            <person name="Loffler F."/>
        </authorList>
    </citation>
    <scope>NUCLEOTIDE SEQUENCE</scope>
</reference>
<sequence length="150" mass="17176">MIYVKESEFDSAFTREMAEELNSLNIKMKEDKRPYVLIGPGRWGSSDPWLGIPIKWSQISEAKVIVECGLKNFRVEPSQGTHFFQNLTSFGVGYLTINPFMGDGILDLKKAEPSEVIYDSKFIRHIRFQTPLHIFIDGRKNKGIIYSGNN</sequence>
<dbReference type="AlphaFoldDB" id="A0A644XXC9"/>